<name>A0A2D1G7R2_9CAUD</name>
<keyword evidence="2" id="KW-1185">Reference proteome</keyword>
<evidence type="ECO:0000313" key="2">
    <source>
        <dbReference type="Proteomes" id="UP000231181"/>
    </source>
</evidence>
<accession>A0A2D1G7R2</accession>
<proteinExistence type="predicted"/>
<dbReference type="Proteomes" id="UP000231181">
    <property type="component" value="Segment"/>
</dbReference>
<sequence length="130" mass="15132">MGEGIRLITQTAPYPDELEELVDGIRYRPGWSFQLVEGQRNDEVYGLALLIIVDTVDAYDGETHRPAQIAFPFMVPPELRSRDGWQRWLYDRIADAERHERGEFFEVDGEKPFAPRHYPEPDGYLRLPPT</sequence>
<evidence type="ECO:0000313" key="1">
    <source>
        <dbReference type="EMBL" id="ATN87925.1"/>
    </source>
</evidence>
<reference evidence="1 2" key="1">
    <citation type="submission" date="2017-09" db="EMBL/GenBank/DDBJ databases">
        <authorList>
            <person name="Cornely K."/>
            <person name="Wheeler E.C."/>
            <person name="Cabral J.G."/>
            <person name="Cullen N.M."/>
            <person name="Butela K.A."/>
            <person name="Garlena R.A."/>
            <person name="Russell D.A."/>
            <person name="Pope W.H."/>
            <person name="Jacobs-Sera D."/>
            <person name="Hendrix R.W."/>
            <person name="Hatfull G.F."/>
        </authorList>
    </citation>
    <scope>NUCLEOTIDE SEQUENCE [LARGE SCALE GENOMIC DNA]</scope>
</reference>
<organism evidence="1 2">
    <name type="scientific">Mycobacterium phage Cerulean</name>
    <dbReference type="NCBI Taxonomy" id="2041522"/>
    <lineage>
        <taxon>Viruses</taxon>
        <taxon>Duplodnaviria</taxon>
        <taxon>Heunggongvirae</taxon>
        <taxon>Uroviricota</taxon>
        <taxon>Caudoviricetes</taxon>
        <taxon>Backyardiganvirus</taxon>
        <taxon>Backyardiganvirus cerulean</taxon>
    </lineage>
</organism>
<gene>
    <name evidence="1" type="ORF">SEA_CERULEAN_6</name>
</gene>
<dbReference type="EMBL" id="MF919496">
    <property type="protein sequence ID" value="ATN87925.1"/>
    <property type="molecule type" value="Genomic_DNA"/>
</dbReference>
<protein>
    <submittedName>
        <fullName evidence="1">Uncharacterized protein</fullName>
    </submittedName>
</protein>